<evidence type="ECO:0000256" key="2">
    <source>
        <dbReference type="ARBA" id="ARBA00022475"/>
    </source>
</evidence>
<dbReference type="EMBL" id="SJOI01000001">
    <property type="protein sequence ID" value="TCL06465.1"/>
    <property type="molecule type" value="Genomic_DNA"/>
</dbReference>
<feature type="transmembrane region" description="Helical" evidence="7">
    <location>
        <begin position="208"/>
        <end position="238"/>
    </location>
</feature>
<keyword evidence="7" id="KW-0050">Antiport</keyword>
<keyword evidence="5 7" id="KW-0472">Membrane</keyword>
<dbReference type="Pfam" id="PF06965">
    <property type="entry name" value="Na_H_antiport_1"/>
    <property type="match status" value="1"/>
</dbReference>
<feature type="transmembrane region" description="Helical" evidence="7">
    <location>
        <begin position="180"/>
        <end position="196"/>
    </location>
</feature>
<feature type="transmembrane region" description="Helical" evidence="7">
    <location>
        <begin position="94"/>
        <end position="113"/>
    </location>
</feature>
<keyword evidence="7" id="KW-0813">Transport</keyword>
<dbReference type="PANTHER" id="PTHR30341:SF0">
    <property type="entry name" value="NA(+)_H(+) ANTIPORTER NHAA"/>
    <property type="match status" value="1"/>
</dbReference>
<dbReference type="GO" id="GO:0006885">
    <property type="term" value="P:regulation of pH"/>
    <property type="evidence" value="ECO:0007669"/>
    <property type="project" value="UniProtKB-UniRule"/>
</dbReference>
<keyword evidence="4 7" id="KW-1133">Transmembrane helix</keyword>
<comment type="function">
    <text evidence="7">Na(+)/H(+) antiporter that extrudes sodium in exchange for external protons.</text>
</comment>
<comment type="similarity">
    <text evidence="7">Belongs to the NhaA Na(+)/H(+) (TC 2.A.33) antiporter family.</text>
</comment>
<evidence type="ECO:0000256" key="5">
    <source>
        <dbReference type="ARBA" id="ARBA00023136"/>
    </source>
</evidence>
<dbReference type="GO" id="GO:0015385">
    <property type="term" value="F:sodium:proton antiporter activity"/>
    <property type="evidence" value="ECO:0007669"/>
    <property type="project" value="UniProtKB-UniRule"/>
</dbReference>
<feature type="transmembrane region" description="Helical" evidence="7">
    <location>
        <begin position="155"/>
        <end position="174"/>
    </location>
</feature>
<dbReference type="InterPro" id="IPR004670">
    <property type="entry name" value="NhaA"/>
</dbReference>
<dbReference type="InterPro" id="IPR023171">
    <property type="entry name" value="Na/H_antiporter_dom_sf"/>
</dbReference>
<keyword evidence="7" id="KW-0915">Sodium</keyword>
<dbReference type="Gene3D" id="1.20.1530.10">
    <property type="entry name" value="Na+/H+ antiporter like domain"/>
    <property type="match status" value="1"/>
</dbReference>
<comment type="subcellular location">
    <subcellularLocation>
        <location evidence="1">Cell inner membrane</location>
        <topology evidence="1">Multi-pass membrane protein</topology>
    </subcellularLocation>
    <subcellularLocation>
        <location evidence="7">Cell membrane</location>
        <topology evidence="7">Multi-pass membrane protein</topology>
    </subcellularLocation>
</comment>
<evidence type="ECO:0000256" key="1">
    <source>
        <dbReference type="ARBA" id="ARBA00004429"/>
    </source>
</evidence>
<gene>
    <name evidence="7" type="primary">nhaA</name>
    <name evidence="8" type="ORF">EZJ58_4729</name>
</gene>
<organism evidence="8 9">
    <name type="scientific">Sodalis ligni</name>
    <dbReference type="NCBI Taxonomy" id="2697027"/>
    <lineage>
        <taxon>Bacteria</taxon>
        <taxon>Pseudomonadati</taxon>
        <taxon>Pseudomonadota</taxon>
        <taxon>Gammaproteobacteria</taxon>
        <taxon>Enterobacterales</taxon>
        <taxon>Bruguierivoracaceae</taxon>
        <taxon>Sodalis</taxon>
    </lineage>
</organism>
<sequence length="389" mass="40120">MIFIIRRWFSHEASSGVLLILAALAALIIANSPARAAYETALNFPRAAAGEQGASFNLLALINDGLMAMFFLLIGLEVKRELIQGALASRAQAAFPAIAALGGMIAPAIIYMLVNRHAPANYAGWAIPTATDIAFAVGVLALLGKRVPASLKAFLLALAIIDDLGAIVIIALFYNHQLSPAALAGAAGVAAVMWLMNRRNISHPGLYLLAGAALWTCILLSGIHATLAGVIAGALIPLSLPGKAYSPALVLEHRLQPWVIYLILPLFAFANAGVSLQGLTPGSLLSLLPAGIAAGLILGKPVGIMAFCLLSVKLRMARLPDGVAMGQIAAAAVLCGIGFTMSIFIAGLAFGTGSGNEQLTLAKLGILSGSTLSAILGYLVLRRALPQAA</sequence>
<comment type="catalytic activity">
    <reaction evidence="7">
        <text>Na(+)(in) + 2 H(+)(out) = Na(+)(out) + 2 H(+)(in)</text>
        <dbReference type="Rhea" id="RHEA:29251"/>
        <dbReference type="ChEBI" id="CHEBI:15378"/>
        <dbReference type="ChEBI" id="CHEBI:29101"/>
    </reaction>
</comment>
<feature type="transmembrane region" description="Helical" evidence="7">
    <location>
        <begin position="52"/>
        <end position="74"/>
    </location>
</feature>
<dbReference type="NCBIfam" id="TIGR00773">
    <property type="entry name" value="NhaA"/>
    <property type="match status" value="1"/>
</dbReference>
<dbReference type="AlphaFoldDB" id="A0A4R1NFN1"/>
<feature type="transmembrane region" description="Helical" evidence="7">
    <location>
        <begin position="361"/>
        <end position="381"/>
    </location>
</feature>
<evidence type="ECO:0000256" key="7">
    <source>
        <dbReference type="HAMAP-Rule" id="MF_01844"/>
    </source>
</evidence>
<name>A0A4R1NFN1_9GAMM</name>
<comment type="caution">
    <text evidence="8">The sequence shown here is derived from an EMBL/GenBank/DDBJ whole genome shotgun (WGS) entry which is preliminary data.</text>
</comment>
<dbReference type="HAMAP" id="MF_01844">
    <property type="entry name" value="NhaA"/>
    <property type="match status" value="1"/>
</dbReference>
<evidence type="ECO:0000256" key="3">
    <source>
        <dbReference type="ARBA" id="ARBA00022692"/>
    </source>
</evidence>
<proteinExistence type="inferred from homology"/>
<dbReference type="NCBIfam" id="NF007112">
    <property type="entry name" value="PRK09561.1"/>
    <property type="match status" value="1"/>
</dbReference>
<evidence type="ECO:0000256" key="6">
    <source>
        <dbReference type="ARBA" id="ARBA00023201"/>
    </source>
</evidence>
<keyword evidence="2 7" id="KW-1003">Cell membrane</keyword>
<dbReference type="NCBIfam" id="NF007111">
    <property type="entry name" value="PRK09560.1"/>
    <property type="match status" value="1"/>
</dbReference>
<evidence type="ECO:0000313" key="9">
    <source>
        <dbReference type="Proteomes" id="UP000294555"/>
    </source>
</evidence>
<evidence type="ECO:0000256" key="4">
    <source>
        <dbReference type="ARBA" id="ARBA00022989"/>
    </source>
</evidence>
<evidence type="ECO:0000313" key="8">
    <source>
        <dbReference type="EMBL" id="TCL06465.1"/>
    </source>
</evidence>
<keyword evidence="7" id="KW-0406">Ion transport</keyword>
<accession>A0A4R1NFN1</accession>
<dbReference type="PANTHER" id="PTHR30341">
    <property type="entry name" value="SODIUM ION/PROTON ANTIPORTER NHAA-RELATED"/>
    <property type="match status" value="1"/>
</dbReference>
<reference evidence="8 9" key="1">
    <citation type="submission" date="2019-02" db="EMBL/GenBank/DDBJ databases">
        <title>Investigation of anaerobic lignin degradation for improved lignocellulosic biofuels.</title>
        <authorList>
            <person name="Deangelis K."/>
        </authorList>
    </citation>
    <scope>NUCLEOTIDE SEQUENCE [LARGE SCALE GENOMIC DNA]</scope>
    <source>
        <strain evidence="8 9">159R</strain>
    </source>
</reference>
<keyword evidence="3 7" id="KW-0812">Transmembrane</keyword>
<feature type="transmembrane region" description="Helical" evidence="7">
    <location>
        <begin position="324"/>
        <end position="349"/>
    </location>
</feature>
<keyword evidence="9" id="KW-1185">Reference proteome</keyword>
<dbReference type="RefSeq" id="WP_132925890.1">
    <property type="nucleotide sequence ID" value="NZ_SJOI01000001.1"/>
</dbReference>
<dbReference type="GO" id="GO:0005886">
    <property type="term" value="C:plasma membrane"/>
    <property type="evidence" value="ECO:0007669"/>
    <property type="project" value="UniProtKB-SubCell"/>
</dbReference>
<feature type="transmembrane region" description="Helical" evidence="7">
    <location>
        <begin position="258"/>
        <end position="276"/>
    </location>
</feature>
<feature type="transmembrane region" description="Helical" evidence="7">
    <location>
        <begin position="288"/>
        <end position="312"/>
    </location>
</feature>
<keyword evidence="6 7" id="KW-0739">Sodium transport</keyword>
<dbReference type="OrthoDB" id="9808135at2"/>
<protein>
    <recommendedName>
        <fullName evidence="7">Na(+)/H(+) antiporter NhaA</fullName>
    </recommendedName>
    <alternativeName>
        <fullName evidence="7">Sodium/proton antiporter NhaA</fullName>
    </alternativeName>
</protein>
<dbReference type="Proteomes" id="UP000294555">
    <property type="component" value="Unassembled WGS sequence"/>
</dbReference>
<feature type="transmembrane region" description="Helical" evidence="7">
    <location>
        <begin position="125"/>
        <end position="143"/>
    </location>
</feature>